<dbReference type="PROSITE" id="PS00928">
    <property type="entry name" value="TREHALASE_2"/>
    <property type="match status" value="1"/>
</dbReference>
<comment type="catalytic activity">
    <reaction evidence="4">
        <text>alpha,alpha-trehalose + H2O = alpha-D-glucose + beta-D-glucose</text>
        <dbReference type="Rhea" id="RHEA:32675"/>
        <dbReference type="ChEBI" id="CHEBI:15377"/>
        <dbReference type="ChEBI" id="CHEBI:15903"/>
        <dbReference type="ChEBI" id="CHEBI:16551"/>
        <dbReference type="ChEBI" id="CHEBI:17925"/>
        <dbReference type="EC" id="3.2.1.28"/>
    </reaction>
</comment>
<keyword evidence="2 4" id="KW-0378">Hydrolase</keyword>
<dbReference type="AlphaFoldDB" id="A0A2T8KNL5"/>
<evidence type="ECO:0000256" key="4">
    <source>
        <dbReference type="RuleBase" id="RU361180"/>
    </source>
</evidence>
<accession>A0A2T8KNL5</accession>
<dbReference type="SUPFAM" id="SSF48208">
    <property type="entry name" value="Six-hairpin glycosidases"/>
    <property type="match status" value="1"/>
</dbReference>
<dbReference type="Proteomes" id="UP000243499">
    <property type="component" value="Chromosome 2"/>
</dbReference>
<dbReference type="EMBL" id="CM008047">
    <property type="protein sequence ID" value="PVH63787.1"/>
    <property type="molecule type" value="Genomic_DNA"/>
</dbReference>
<reference evidence="5" key="1">
    <citation type="submission" date="2018-04" db="EMBL/GenBank/DDBJ databases">
        <title>WGS assembly of Panicum hallii.</title>
        <authorList>
            <person name="Lovell J."/>
            <person name="Jenkins J."/>
            <person name="Lowry D."/>
            <person name="Mamidi S."/>
            <person name="Sreedasyam A."/>
            <person name="Weng X."/>
            <person name="Barry K."/>
            <person name="Bonette J."/>
            <person name="Campitelli B."/>
            <person name="Daum C."/>
            <person name="Gordon S."/>
            <person name="Gould B."/>
            <person name="Lipzen A."/>
            <person name="Macqueen A."/>
            <person name="Palacio-Mejia J."/>
            <person name="Plott C."/>
            <person name="Shakirov E."/>
            <person name="Shu S."/>
            <person name="Yoshinaga Y."/>
            <person name="Zane M."/>
            <person name="Rokhsar D."/>
            <person name="Grimwood J."/>
            <person name="Schmutz J."/>
            <person name="Juenger T."/>
        </authorList>
    </citation>
    <scope>NUCLEOTIDE SEQUENCE [LARGE SCALE GENOMIC DNA]</scope>
    <source>
        <strain evidence="5">FIL2</strain>
    </source>
</reference>
<dbReference type="InterPro" id="IPR012341">
    <property type="entry name" value="6hp_glycosidase-like_sf"/>
</dbReference>
<dbReference type="InterPro" id="IPR001661">
    <property type="entry name" value="Glyco_hydro_37"/>
</dbReference>
<dbReference type="EC" id="3.2.1.28" evidence="4"/>
<dbReference type="Gramene" id="PVH63787">
    <property type="protein sequence ID" value="PVH63787"/>
    <property type="gene ID" value="PAHAL_2G105800"/>
</dbReference>
<name>A0A2T8KNL5_9POAL</name>
<evidence type="ECO:0000313" key="5">
    <source>
        <dbReference type="EMBL" id="PVH63787.1"/>
    </source>
</evidence>
<dbReference type="PANTHER" id="PTHR23403:SF1">
    <property type="entry name" value="TREHALASE"/>
    <property type="match status" value="1"/>
</dbReference>
<dbReference type="Pfam" id="PF01204">
    <property type="entry name" value="Trehalase"/>
    <property type="match status" value="1"/>
</dbReference>
<protein>
    <recommendedName>
        <fullName evidence="4">Trehalase</fullName>
        <ecNumber evidence="4">3.2.1.28</ecNumber>
    </recommendedName>
    <alternativeName>
        <fullName evidence="4">Alpha-trehalose glucohydrolase</fullName>
    </alternativeName>
</protein>
<sequence>MYETAKEVVLNLLSLVERYGFVLNGARSYYTNRSQPPLLSSMVLEIYFGTGDLDLVKKAFPSLLKEHNFWMSDFHRVMVRDNQGQIHSLTRYQATWNKPRPESATTDEQMASKLSSEVDKEKFYRQVASAAESGWDFSSRWMRNPPDMTTLATTYIIPVDLNAFIYKMERDIEFFAELTGEHTTSKEFSETAKARQIAIDSILWNSEMEQWLDYWLPADVQCQGVYQWNSKSQNRNIFASNFIPIWLNAYHHSGSVKYVNESKSKGVMRSLKASGLLHSSGIAASLLNTGQQWDFPNGWAPLQHLIVEGLVNCGSAEAREFAEDIATRWVRTNYAAYKESGVMYEKYDVEVCGRSGGSGEYKHQTGFGWSNGVVLSFLEEFGWPRGKEIVCS</sequence>
<keyword evidence="3 4" id="KW-0326">Glycosidase</keyword>
<comment type="similarity">
    <text evidence="1 4">Belongs to the glycosyl hydrolase 37 family.</text>
</comment>
<dbReference type="PANTHER" id="PTHR23403">
    <property type="entry name" value="TREHALASE"/>
    <property type="match status" value="1"/>
</dbReference>
<evidence type="ECO:0000256" key="2">
    <source>
        <dbReference type="ARBA" id="ARBA00022801"/>
    </source>
</evidence>
<organism evidence="5">
    <name type="scientific">Panicum hallii</name>
    <dbReference type="NCBI Taxonomy" id="206008"/>
    <lineage>
        <taxon>Eukaryota</taxon>
        <taxon>Viridiplantae</taxon>
        <taxon>Streptophyta</taxon>
        <taxon>Embryophyta</taxon>
        <taxon>Tracheophyta</taxon>
        <taxon>Spermatophyta</taxon>
        <taxon>Magnoliopsida</taxon>
        <taxon>Liliopsida</taxon>
        <taxon>Poales</taxon>
        <taxon>Poaceae</taxon>
        <taxon>PACMAD clade</taxon>
        <taxon>Panicoideae</taxon>
        <taxon>Panicodae</taxon>
        <taxon>Paniceae</taxon>
        <taxon>Panicinae</taxon>
        <taxon>Panicum</taxon>
        <taxon>Panicum sect. Panicum</taxon>
    </lineage>
</organism>
<dbReference type="InterPro" id="IPR008928">
    <property type="entry name" value="6-hairpin_glycosidase_sf"/>
</dbReference>
<gene>
    <name evidence="5" type="ORF">PAHAL_2G105800</name>
</gene>
<evidence type="ECO:0000256" key="3">
    <source>
        <dbReference type="ARBA" id="ARBA00023295"/>
    </source>
</evidence>
<dbReference type="Gene3D" id="1.50.10.10">
    <property type="match status" value="1"/>
</dbReference>
<proteinExistence type="inferred from homology"/>
<evidence type="ECO:0000256" key="1">
    <source>
        <dbReference type="ARBA" id="ARBA00005615"/>
    </source>
</evidence>
<dbReference type="InterPro" id="IPR018232">
    <property type="entry name" value="Glyco_hydro_37_CS"/>
</dbReference>
<dbReference type="GO" id="GO:0004555">
    <property type="term" value="F:alpha,alpha-trehalase activity"/>
    <property type="evidence" value="ECO:0007669"/>
    <property type="project" value="UniProtKB-EC"/>
</dbReference>
<dbReference type="GO" id="GO:0005993">
    <property type="term" value="P:trehalose catabolic process"/>
    <property type="evidence" value="ECO:0007669"/>
    <property type="project" value="TreeGrafter"/>
</dbReference>
<dbReference type="PRINTS" id="PR00744">
    <property type="entry name" value="GLHYDRLASE37"/>
</dbReference>